<dbReference type="AlphaFoldDB" id="A0AAE1G6V5"/>
<feature type="region of interest" description="Disordered" evidence="1">
    <location>
        <begin position="1"/>
        <end position="28"/>
    </location>
</feature>
<protein>
    <submittedName>
        <fullName evidence="3">Uncharacterized protein</fullName>
    </submittedName>
</protein>
<name>A0AAE1G6V5_PETCI</name>
<dbReference type="EMBL" id="JAWQEG010000621">
    <property type="protein sequence ID" value="KAK3887594.1"/>
    <property type="molecule type" value="Genomic_DNA"/>
</dbReference>
<sequence>MRNPTTPLSKPRVAPGPLSNLRNSTTQPAWTTLQPHITTNHHHSTLHSTPLRHQRRRQRYATTPLSNHTRHLQQRYFYTNIVHYSLPVLFLYATSPVFSPPRIT</sequence>
<keyword evidence="2" id="KW-0812">Transmembrane</keyword>
<proteinExistence type="predicted"/>
<dbReference type="Proteomes" id="UP001286313">
    <property type="component" value="Unassembled WGS sequence"/>
</dbReference>
<evidence type="ECO:0000256" key="2">
    <source>
        <dbReference type="SAM" id="Phobius"/>
    </source>
</evidence>
<comment type="caution">
    <text evidence="3">The sequence shown here is derived from an EMBL/GenBank/DDBJ whole genome shotgun (WGS) entry which is preliminary data.</text>
</comment>
<keyword evidence="4" id="KW-1185">Reference proteome</keyword>
<feature type="transmembrane region" description="Helical" evidence="2">
    <location>
        <begin position="76"/>
        <end position="94"/>
    </location>
</feature>
<evidence type="ECO:0000313" key="3">
    <source>
        <dbReference type="EMBL" id="KAK3887594.1"/>
    </source>
</evidence>
<accession>A0AAE1G6V5</accession>
<reference evidence="3" key="1">
    <citation type="submission" date="2023-10" db="EMBL/GenBank/DDBJ databases">
        <title>Genome assemblies of two species of porcelain crab, Petrolisthes cinctipes and Petrolisthes manimaculis (Anomura: Porcellanidae).</title>
        <authorList>
            <person name="Angst P."/>
        </authorList>
    </citation>
    <scope>NUCLEOTIDE SEQUENCE</scope>
    <source>
        <strain evidence="3">PB745_01</strain>
        <tissue evidence="3">Gill</tissue>
    </source>
</reference>
<keyword evidence="2" id="KW-1133">Transmembrane helix</keyword>
<organism evidence="3 4">
    <name type="scientific">Petrolisthes cinctipes</name>
    <name type="common">Flat porcelain crab</name>
    <dbReference type="NCBI Taxonomy" id="88211"/>
    <lineage>
        <taxon>Eukaryota</taxon>
        <taxon>Metazoa</taxon>
        <taxon>Ecdysozoa</taxon>
        <taxon>Arthropoda</taxon>
        <taxon>Crustacea</taxon>
        <taxon>Multicrustacea</taxon>
        <taxon>Malacostraca</taxon>
        <taxon>Eumalacostraca</taxon>
        <taxon>Eucarida</taxon>
        <taxon>Decapoda</taxon>
        <taxon>Pleocyemata</taxon>
        <taxon>Anomura</taxon>
        <taxon>Galatheoidea</taxon>
        <taxon>Porcellanidae</taxon>
        <taxon>Petrolisthes</taxon>
    </lineage>
</organism>
<evidence type="ECO:0000313" key="4">
    <source>
        <dbReference type="Proteomes" id="UP001286313"/>
    </source>
</evidence>
<evidence type="ECO:0000256" key="1">
    <source>
        <dbReference type="SAM" id="MobiDB-lite"/>
    </source>
</evidence>
<keyword evidence="2" id="KW-0472">Membrane</keyword>
<gene>
    <name evidence="3" type="ORF">Pcinc_008298</name>
</gene>